<reference evidence="2 3" key="1">
    <citation type="submission" date="2024-09" db="EMBL/GenBank/DDBJ databases">
        <authorList>
            <person name="Sun Q."/>
            <person name="Mori K."/>
        </authorList>
    </citation>
    <scope>NUCLEOTIDE SEQUENCE [LARGE SCALE GENOMIC DNA]</scope>
    <source>
        <strain evidence="2 3">CCM 7765</strain>
    </source>
</reference>
<keyword evidence="3" id="KW-1185">Reference proteome</keyword>
<evidence type="ECO:0000313" key="3">
    <source>
        <dbReference type="Proteomes" id="UP001589774"/>
    </source>
</evidence>
<dbReference type="Pfam" id="PF12893">
    <property type="entry name" value="Lumazine_bd_2"/>
    <property type="match status" value="1"/>
</dbReference>
<dbReference type="InterPro" id="IPR032710">
    <property type="entry name" value="NTF2-like_dom_sf"/>
</dbReference>
<organism evidence="2 3">
    <name type="scientific">Olivibacter oleidegradans</name>
    <dbReference type="NCBI Taxonomy" id="760123"/>
    <lineage>
        <taxon>Bacteria</taxon>
        <taxon>Pseudomonadati</taxon>
        <taxon>Bacteroidota</taxon>
        <taxon>Sphingobacteriia</taxon>
        <taxon>Sphingobacteriales</taxon>
        <taxon>Sphingobacteriaceae</taxon>
        <taxon>Olivibacter</taxon>
    </lineage>
</organism>
<gene>
    <name evidence="2" type="ORF">ACFFI0_07075</name>
</gene>
<feature type="signal peptide" evidence="1">
    <location>
        <begin position="1"/>
        <end position="23"/>
    </location>
</feature>
<dbReference type="EMBL" id="JBHLWO010000001">
    <property type="protein sequence ID" value="MFC0318064.1"/>
    <property type="molecule type" value="Genomic_DNA"/>
</dbReference>
<evidence type="ECO:0000313" key="2">
    <source>
        <dbReference type="EMBL" id="MFC0318064.1"/>
    </source>
</evidence>
<proteinExistence type="predicted"/>
<keyword evidence="1" id="KW-0732">Signal</keyword>
<accession>A0ABV6HGR2</accession>
<dbReference type="SUPFAM" id="SSF54427">
    <property type="entry name" value="NTF2-like"/>
    <property type="match status" value="1"/>
</dbReference>
<comment type="caution">
    <text evidence="2">The sequence shown here is derived from an EMBL/GenBank/DDBJ whole genome shotgun (WGS) entry which is preliminary data.</text>
</comment>
<protein>
    <submittedName>
        <fullName evidence="2">Nuclear transport factor 2 family protein</fullName>
    </submittedName>
</protein>
<dbReference type="Proteomes" id="UP001589774">
    <property type="component" value="Unassembled WGS sequence"/>
</dbReference>
<dbReference type="RefSeq" id="WP_149105278.1">
    <property type="nucleotide sequence ID" value="NZ_JBHLWO010000001.1"/>
</dbReference>
<dbReference type="InterPro" id="IPR039437">
    <property type="entry name" value="FrzH/put_lumazine-bd"/>
</dbReference>
<name>A0ABV6HGR2_9SPHI</name>
<sequence>MRTSIKSIIAAIIVITSSAFANAATTDKNLNTAESTIHEYIDGITLGRTENLEELFTENFKRNTPGKGVVHSHTKAQVINFLKQNKNLKQNCKTQYNVIEQSAQFALAQIEMKYPDFTKVEYVQLCREGNGWKINQVTTTYR</sequence>
<feature type="chain" id="PRO_5045218923" evidence="1">
    <location>
        <begin position="24"/>
        <end position="142"/>
    </location>
</feature>
<evidence type="ECO:0000256" key="1">
    <source>
        <dbReference type="SAM" id="SignalP"/>
    </source>
</evidence>
<dbReference type="Gene3D" id="3.10.450.50">
    <property type="match status" value="1"/>
</dbReference>